<protein>
    <submittedName>
        <fullName evidence="1">Translation elongation factor EF-1beta</fullName>
    </submittedName>
</protein>
<dbReference type="EMBL" id="JAUSQZ010000001">
    <property type="protein sequence ID" value="MDP9828028.1"/>
    <property type="molecule type" value="Genomic_DNA"/>
</dbReference>
<dbReference type="Proteomes" id="UP001235712">
    <property type="component" value="Unassembled WGS sequence"/>
</dbReference>
<name>A0ABT9P5Q9_9ACTN</name>
<gene>
    <name evidence="1" type="ORF">J2S57_003777</name>
</gene>
<keyword evidence="1" id="KW-0648">Protein biosynthesis</keyword>
<reference evidence="1 2" key="1">
    <citation type="submission" date="2023-07" db="EMBL/GenBank/DDBJ databases">
        <title>Sequencing the genomes of 1000 actinobacteria strains.</title>
        <authorList>
            <person name="Klenk H.-P."/>
        </authorList>
    </citation>
    <scope>NUCLEOTIDE SEQUENCE [LARGE SCALE GENOMIC DNA]</scope>
    <source>
        <strain evidence="1 2">DSM 44388</strain>
    </source>
</reference>
<organism evidence="1 2">
    <name type="scientific">Kineosporia succinea</name>
    <dbReference type="NCBI Taxonomy" id="84632"/>
    <lineage>
        <taxon>Bacteria</taxon>
        <taxon>Bacillati</taxon>
        <taxon>Actinomycetota</taxon>
        <taxon>Actinomycetes</taxon>
        <taxon>Kineosporiales</taxon>
        <taxon>Kineosporiaceae</taxon>
        <taxon>Kineosporia</taxon>
    </lineage>
</organism>
<sequence>MTAAPRRRVDQLRIQQLRDDVEAHLRAAGVRPLLVAPAGIGSSSLEVILQSTRGDQERALEVVRQVEGVREAEFRRDTQAPSIMSVELRY</sequence>
<proteinExistence type="predicted"/>
<evidence type="ECO:0000313" key="2">
    <source>
        <dbReference type="Proteomes" id="UP001235712"/>
    </source>
</evidence>
<keyword evidence="2" id="KW-1185">Reference proteome</keyword>
<accession>A0ABT9P5Q9</accession>
<comment type="caution">
    <text evidence="1">The sequence shown here is derived from an EMBL/GenBank/DDBJ whole genome shotgun (WGS) entry which is preliminary data.</text>
</comment>
<dbReference type="GO" id="GO:0003746">
    <property type="term" value="F:translation elongation factor activity"/>
    <property type="evidence" value="ECO:0007669"/>
    <property type="project" value="UniProtKB-KW"/>
</dbReference>
<evidence type="ECO:0000313" key="1">
    <source>
        <dbReference type="EMBL" id="MDP9828028.1"/>
    </source>
</evidence>
<keyword evidence="1" id="KW-0251">Elongation factor</keyword>
<dbReference type="RefSeq" id="WP_307244787.1">
    <property type="nucleotide sequence ID" value="NZ_JAUSQZ010000001.1"/>
</dbReference>